<proteinExistence type="predicted"/>
<dbReference type="AlphaFoldDB" id="A0A2A9M0B4"/>
<keyword evidence="4" id="KW-1185">Reference proteome</keyword>
<dbReference type="EMBL" id="NWUJ01000015">
    <property type="protein sequence ID" value="PFH31415.1"/>
    <property type="molecule type" value="Genomic_DNA"/>
</dbReference>
<feature type="transmembrane region" description="Helical" evidence="2">
    <location>
        <begin position="116"/>
        <end position="134"/>
    </location>
</feature>
<feature type="transmembrane region" description="Helical" evidence="2">
    <location>
        <begin position="388"/>
        <end position="407"/>
    </location>
</feature>
<feature type="transmembrane region" description="Helical" evidence="2">
    <location>
        <begin position="83"/>
        <end position="104"/>
    </location>
</feature>
<name>A0A2A9M0B4_BESBE</name>
<dbReference type="OrthoDB" id="333050at2759"/>
<reference evidence="3 4" key="1">
    <citation type="submission" date="2017-09" db="EMBL/GenBank/DDBJ databases">
        <title>Genome sequencing of Besnoitia besnoiti strain Bb-Ger1.</title>
        <authorList>
            <person name="Schares G."/>
            <person name="Venepally P."/>
            <person name="Lorenzi H.A."/>
        </authorList>
    </citation>
    <scope>NUCLEOTIDE SEQUENCE [LARGE SCALE GENOMIC DNA]</scope>
    <source>
        <strain evidence="3 4">Bb-Ger1</strain>
    </source>
</reference>
<evidence type="ECO:0000313" key="3">
    <source>
        <dbReference type="EMBL" id="PFH31415.1"/>
    </source>
</evidence>
<keyword evidence="2" id="KW-0472">Membrane</keyword>
<dbReference type="RefSeq" id="XP_029215424.1">
    <property type="nucleotide sequence ID" value="XM_029361524.1"/>
</dbReference>
<accession>A0A2A9M0B4</accession>
<dbReference type="GeneID" id="40307902"/>
<feature type="region of interest" description="Disordered" evidence="1">
    <location>
        <begin position="45"/>
        <end position="65"/>
    </location>
</feature>
<feature type="compositionally biased region" description="Basic and acidic residues" evidence="1">
    <location>
        <begin position="45"/>
        <end position="56"/>
    </location>
</feature>
<keyword evidence="2" id="KW-0812">Transmembrane</keyword>
<feature type="transmembrane region" description="Helical" evidence="2">
    <location>
        <begin position="413"/>
        <end position="433"/>
    </location>
</feature>
<evidence type="ECO:0000313" key="4">
    <source>
        <dbReference type="Proteomes" id="UP000224006"/>
    </source>
</evidence>
<evidence type="ECO:0008006" key="5">
    <source>
        <dbReference type="Google" id="ProtNLM"/>
    </source>
</evidence>
<comment type="caution">
    <text evidence="3">The sequence shown here is derived from an EMBL/GenBank/DDBJ whole genome shotgun (WGS) entry which is preliminary data.</text>
</comment>
<dbReference type="Proteomes" id="UP000224006">
    <property type="component" value="Unassembled WGS sequence"/>
</dbReference>
<feature type="region of interest" description="Disordered" evidence="1">
    <location>
        <begin position="1"/>
        <end position="22"/>
    </location>
</feature>
<gene>
    <name evidence="3" type="ORF">BESB_028500</name>
</gene>
<dbReference type="VEuPathDB" id="ToxoDB:BESB_028500"/>
<evidence type="ECO:0000256" key="1">
    <source>
        <dbReference type="SAM" id="MobiDB-lite"/>
    </source>
</evidence>
<sequence>MDGTIQATAEQAPKPLTQWDQDGVRKRVTDSEWLDEGLAVDGKKVQRTEERIREDSSSSSREQFRDPIAGEGRRWSVMKGPSMLHTAVESFAFYLYLAFLPGWLGGWLSKVPPFAFWSPSIVGAVAFWSALKLWGPLLSCGAMTEPCSALLKLRAARRLARHAPPECIKTAVATLGAAATVGVALRVFFPGQLADRPPVTLQIYNDIQLPAGQPTTPSTSGPFDPSASMFSSVLASLPLSFQEEVARLVSASLVSVADVAVVFRKLLVGALWAGSTWVLPRERQDALLRSELFVTTFGGGHETGGGFVDIVHRLGGPGSKDKSEVVFWFSKLVDVFLGEFFFSCLHYMVQAADIAVQEITRSCRIKVTGFGNICLNDGTLAYMVGRPFCTITGGPMLNPCFVVMVMIGRGDFFALWLLLTADFSAAFVASLLVKPARKETDNSGG</sequence>
<protein>
    <recommendedName>
        <fullName evidence="5">Transmembrane protein</fullName>
    </recommendedName>
</protein>
<organism evidence="3 4">
    <name type="scientific">Besnoitia besnoiti</name>
    <name type="common">Apicomplexan protozoan</name>
    <dbReference type="NCBI Taxonomy" id="94643"/>
    <lineage>
        <taxon>Eukaryota</taxon>
        <taxon>Sar</taxon>
        <taxon>Alveolata</taxon>
        <taxon>Apicomplexa</taxon>
        <taxon>Conoidasida</taxon>
        <taxon>Coccidia</taxon>
        <taxon>Eucoccidiorida</taxon>
        <taxon>Eimeriorina</taxon>
        <taxon>Sarcocystidae</taxon>
        <taxon>Besnoitia</taxon>
    </lineage>
</organism>
<evidence type="ECO:0000256" key="2">
    <source>
        <dbReference type="SAM" id="Phobius"/>
    </source>
</evidence>
<keyword evidence="2" id="KW-1133">Transmembrane helix</keyword>
<dbReference type="KEGG" id="bbes:BESB_028500"/>